<evidence type="ECO:0000256" key="3">
    <source>
        <dbReference type="ARBA" id="ARBA00023163"/>
    </source>
</evidence>
<dbReference type="SMART" id="SM00066">
    <property type="entry name" value="GAL4"/>
    <property type="match status" value="1"/>
</dbReference>
<dbReference type="GO" id="GO:0008270">
    <property type="term" value="F:zinc ion binding"/>
    <property type="evidence" value="ECO:0007669"/>
    <property type="project" value="InterPro"/>
</dbReference>
<evidence type="ECO:0000313" key="7">
    <source>
        <dbReference type="EMBL" id="KAJ5459980.1"/>
    </source>
</evidence>
<dbReference type="PROSITE" id="PS00463">
    <property type="entry name" value="ZN2_CY6_FUNGAL_1"/>
    <property type="match status" value="1"/>
</dbReference>
<protein>
    <recommendedName>
        <fullName evidence="6">Zn(2)-C6 fungal-type domain-containing protein</fullName>
    </recommendedName>
</protein>
<dbReference type="EMBL" id="JAPVEA010000002">
    <property type="protein sequence ID" value="KAJ5459980.1"/>
    <property type="molecule type" value="Genomic_DNA"/>
</dbReference>
<feature type="domain" description="Zn(2)-C6 fungal-type" evidence="6">
    <location>
        <begin position="53"/>
        <end position="83"/>
    </location>
</feature>
<feature type="compositionally biased region" description="Low complexity" evidence="5">
    <location>
        <begin position="83"/>
        <end position="96"/>
    </location>
</feature>
<organism evidence="7 8">
    <name type="scientific">Penicillium daleae</name>
    <dbReference type="NCBI Taxonomy" id="63821"/>
    <lineage>
        <taxon>Eukaryota</taxon>
        <taxon>Fungi</taxon>
        <taxon>Dikarya</taxon>
        <taxon>Ascomycota</taxon>
        <taxon>Pezizomycotina</taxon>
        <taxon>Eurotiomycetes</taxon>
        <taxon>Eurotiomycetidae</taxon>
        <taxon>Eurotiales</taxon>
        <taxon>Aspergillaceae</taxon>
        <taxon>Penicillium</taxon>
    </lineage>
</organism>
<dbReference type="GeneID" id="81595158"/>
<evidence type="ECO:0000256" key="2">
    <source>
        <dbReference type="ARBA" id="ARBA00023125"/>
    </source>
</evidence>
<dbReference type="Proteomes" id="UP001213681">
    <property type="component" value="Unassembled WGS sequence"/>
</dbReference>
<dbReference type="AlphaFoldDB" id="A0AAD6CDP0"/>
<keyword evidence="4" id="KW-0539">Nucleus</keyword>
<name>A0AAD6CDP0_9EURO</name>
<keyword evidence="1" id="KW-0805">Transcription regulation</keyword>
<dbReference type="Pfam" id="PF11951">
    <property type="entry name" value="Fungal_trans_2"/>
    <property type="match status" value="1"/>
</dbReference>
<dbReference type="InterPro" id="IPR021858">
    <property type="entry name" value="Fun_TF"/>
</dbReference>
<dbReference type="SUPFAM" id="SSF57701">
    <property type="entry name" value="Zn2/Cys6 DNA-binding domain"/>
    <property type="match status" value="1"/>
</dbReference>
<feature type="region of interest" description="Disordered" evidence="5">
    <location>
        <begin position="82"/>
        <end position="115"/>
    </location>
</feature>
<dbReference type="InterPro" id="IPR052400">
    <property type="entry name" value="Zn2-C6_fungal_TF"/>
</dbReference>
<reference evidence="7" key="2">
    <citation type="journal article" date="2023" name="IMA Fungus">
        <title>Comparative genomic study of the Penicillium genus elucidates a diverse pangenome and 15 lateral gene transfer events.</title>
        <authorList>
            <person name="Petersen C."/>
            <person name="Sorensen T."/>
            <person name="Nielsen M.R."/>
            <person name="Sondergaard T.E."/>
            <person name="Sorensen J.L."/>
            <person name="Fitzpatrick D.A."/>
            <person name="Frisvad J.C."/>
            <person name="Nielsen K.L."/>
        </authorList>
    </citation>
    <scope>NUCLEOTIDE SEQUENCE</scope>
    <source>
        <strain evidence="7">IBT 16125</strain>
    </source>
</reference>
<evidence type="ECO:0000256" key="1">
    <source>
        <dbReference type="ARBA" id="ARBA00023015"/>
    </source>
</evidence>
<dbReference type="GO" id="GO:0003677">
    <property type="term" value="F:DNA binding"/>
    <property type="evidence" value="ECO:0007669"/>
    <property type="project" value="UniProtKB-KW"/>
</dbReference>
<proteinExistence type="predicted"/>
<comment type="caution">
    <text evidence="7">The sequence shown here is derived from an EMBL/GenBank/DDBJ whole genome shotgun (WGS) entry which is preliminary data.</text>
</comment>
<gene>
    <name evidence="7" type="ORF">N7458_001532</name>
</gene>
<sequence length="517" mass="58007">MSSTAFWKTTNRSSDERFVNISHSTLHQKRVDLVHNLREGPRLRRRHTKSRNGCIACKQRRIKCDEAVPKCGNCMKREGNCVRSNPESSRASSASPSSPPVTQGKHPRRREISPPTRPSLEALCLVEECDFQRELMHHFVTHTATTLVFTPELWRGPLLRLSLQVDYLHNAILLIAATHRSVLATSTDRQRGQYHNAARNYLAKTLHGYQDALSNPISSTPGDALIAVSLLLYHYAWSSIDQAAVPLTLSESPAISRELASELDLSSDPLMNLSVGLRYLFWKTGALATDSESPFHTYALERPRVRIVEAVQRQQQPHNSLGRMESYLLGGYDSHGSSIVESTDSSEPQVTPDRVVDDPIALAAYSESAGRLAPILALMFSSVAIQDEPVISNGTNHDRGPAVRISDIIRYLFSYPIHFCHTFRSLVATHARRALFLLLHFFRAVRRLLPADRCWWAQRRAMLLESQLECIIKVESAVPEQGAVERLSSLGLDAQGTECVSYPMRDWLNGECIHGQF</sequence>
<evidence type="ECO:0000259" key="6">
    <source>
        <dbReference type="PROSITE" id="PS50048"/>
    </source>
</evidence>
<dbReference type="RefSeq" id="XP_056769022.1">
    <property type="nucleotide sequence ID" value="XM_056904915.1"/>
</dbReference>
<keyword evidence="2" id="KW-0238">DNA-binding</keyword>
<accession>A0AAD6CDP0</accession>
<dbReference type="Gene3D" id="4.10.240.10">
    <property type="entry name" value="Zn(2)-C6 fungal-type DNA-binding domain"/>
    <property type="match status" value="1"/>
</dbReference>
<evidence type="ECO:0000256" key="5">
    <source>
        <dbReference type="SAM" id="MobiDB-lite"/>
    </source>
</evidence>
<dbReference type="Pfam" id="PF00172">
    <property type="entry name" value="Zn_clus"/>
    <property type="match status" value="1"/>
</dbReference>
<evidence type="ECO:0000256" key="4">
    <source>
        <dbReference type="ARBA" id="ARBA00023242"/>
    </source>
</evidence>
<keyword evidence="8" id="KW-1185">Reference proteome</keyword>
<dbReference type="PANTHER" id="PTHR47657:SF14">
    <property type="entry name" value="ZN(2)-C6 FUNGAL-TYPE DOMAIN-CONTAINING PROTEIN"/>
    <property type="match status" value="1"/>
</dbReference>
<dbReference type="PROSITE" id="PS50048">
    <property type="entry name" value="ZN2_CY6_FUNGAL_2"/>
    <property type="match status" value="1"/>
</dbReference>
<dbReference type="CDD" id="cd00067">
    <property type="entry name" value="GAL4"/>
    <property type="match status" value="1"/>
</dbReference>
<dbReference type="InterPro" id="IPR001138">
    <property type="entry name" value="Zn2Cys6_DnaBD"/>
</dbReference>
<dbReference type="PANTHER" id="PTHR47657">
    <property type="entry name" value="STEROL REGULATORY ELEMENT-BINDING PROTEIN ECM22"/>
    <property type="match status" value="1"/>
</dbReference>
<keyword evidence="3" id="KW-0804">Transcription</keyword>
<dbReference type="GO" id="GO:0000981">
    <property type="term" value="F:DNA-binding transcription factor activity, RNA polymerase II-specific"/>
    <property type="evidence" value="ECO:0007669"/>
    <property type="project" value="InterPro"/>
</dbReference>
<dbReference type="InterPro" id="IPR036864">
    <property type="entry name" value="Zn2-C6_fun-type_DNA-bd_sf"/>
</dbReference>
<evidence type="ECO:0000313" key="8">
    <source>
        <dbReference type="Proteomes" id="UP001213681"/>
    </source>
</evidence>
<reference evidence="7" key="1">
    <citation type="submission" date="2022-12" db="EMBL/GenBank/DDBJ databases">
        <authorList>
            <person name="Petersen C."/>
        </authorList>
    </citation>
    <scope>NUCLEOTIDE SEQUENCE</scope>
    <source>
        <strain evidence="7">IBT 16125</strain>
    </source>
</reference>